<evidence type="ECO:0000313" key="8">
    <source>
        <dbReference type="Proteomes" id="UP000714275"/>
    </source>
</evidence>
<dbReference type="Gene3D" id="3.40.50.620">
    <property type="entry name" value="HUPs"/>
    <property type="match status" value="1"/>
</dbReference>
<protein>
    <submittedName>
        <fullName evidence="7">tRNA synthetases class I-domain-containing protein</fullName>
    </submittedName>
</protein>
<dbReference type="GO" id="GO:0006428">
    <property type="term" value="P:isoleucyl-tRNA aminoacylation"/>
    <property type="evidence" value="ECO:0007669"/>
    <property type="project" value="TreeGrafter"/>
</dbReference>
<dbReference type="Pfam" id="PF00133">
    <property type="entry name" value="tRNA-synt_1"/>
    <property type="match status" value="1"/>
</dbReference>
<reference evidence="7" key="1">
    <citation type="journal article" date="2020" name="New Phytol.">
        <title>Comparative genomics reveals dynamic genome evolution in host specialist ectomycorrhizal fungi.</title>
        <authorList>
            <person name="Lofgren L.A."/>
            <person name="Nguyen N.H."/>
            <person name="Vilgalys R."/>
            <person name="Ruytinx J."/>
            <person name="Liao H.L."/>
            <person name="Branco S."/>
            <person name="Kuo A."/>
            <person name="LaButti K."/>
            <person name="Lipzen A."/>
            <person name="Andreopoulos W."/>
            <person name="Pangilinan J."/>
            <person name="Riley R."/>
            <person name="Hundley H."/>
            <person name="Na H."/>
            <person name="Barry K."/>
            <person name="Grigoriev I.V."/>
            <person name="Stajich J.E."/>
            <person name="Kennedy P.G."/>
        </authorList>
    </citation>
    <scope>NUCLEOTIDE SEQUENCE</scope>
    <source>
        <strain evidence="7">DOB743</strain>
    </source>
</reference>
<dbReference type="SUPFAM" id="SSF52374">
    <property type="entry name" value="Nucleotidylyl transferase"/>
    <property type="match status" value="1"/>
</dbReference>
<dbReference type="PANTHER" id="PTHR42780:SF1">
    <property type="entry name" value="ISOLEUCINE--TRNA LIGASE, CYTOPLASMIC"/>
    <property type="match status" value="1"/>
</dbReference>
<evidence type="ECO:0000256" key="1">
    <source>
        <dbReference type="ARBA" id="ARBA00022598"/>
    </source>
</evidence>
<keyword evidence="5 7" id="KW-0030">Aminoacyl-tRNA synthetase</keyword>
<dbReference type="OrthoDB" id="1706657at2759"/>
<dbReference type="EMBL" id="JABBWD010000125">
    <property type="protein sequence ID" value="KAG1764478.1"/>
    <property type="molecule type" value="Genomic_DNA"/>
</dbReference>
<proteinExistence type="predicted"/>
<dbReference type="AlphaFoldDB" id="A0A9P7CVZ5"/>
<name>A0A9P7CVZ5_9AGAM</name>
<keyword evidence="4" id="KW-0648">Protein biosynthesis</keyword>
<keyword evidence="1" id="KW-0436">Ligase</keyword>
<evidence type="ECO:0000256" key="5">
    <source>
        <dbReference type="ARBA" id="ARBA00023146"/>
    </source>
</evidence>
<gene>
    <name evidence="7" type="ORF">EV702DRAFT_1051346</name>
</gene>
<feature type="domain" description="Aminoacyl-tRNA synthetase class Ia" evidence="6">
    <location>
        <begin position="43"/>
        <end position="156"/>
    </location>
</feature>
<accession>A0A9P7CVZ5</accession>
<sequence>MVYPRTIVDQLVANNLNTLWVPQNVKDGRFGNWLANARDWDVGKGVLRCVEQVFDCCFESGSTPYASAHYPFENKESFLKNFPGDLVSEAIDQTRGWFYTLHILSTHLFGTAPWNVTGLVLAADGKKMSKSLRNYPDLHIDFDQYGADATRMFLVTRALFPSTPDRRPELVDGCVEPSSGGLQTAGV</sequence>
<organism evidence="7 8">
    <name type="scientific">Suillus placidus</name>
    <dbReference type="NCBI Taxonomy" id="48579"/>
    <lineage>
        <taxon>Eukaryota</taxon>
        <taxon>Fungi</taxon>
        <taxon>Dikarya</taxon>
        <taxon>Basidiomycota</taxon>
        <taxon>Agaricomycotina</taxon>
        <taxon>Agaricomycetes</taxon>
        <taxon>Agaricomycetidae</taxon>
        <taxon>Boletales</taxon>
        <taxon>Suillineae</taxon>
        <taxon>Suillaceae</taxon>
        <taxon>Suillus</taxon>
    </lineage>
</organism>
<keyword evidence="8" id="KW-1185">Reference proteome</keyword>
<evidence type="ECO:0000256" key="3">
    <source>
        <dbReference type="ARBA" id="ARBA00022840"/>
    </source>
</evidence>
<dbReference type="InterPro" id="IPR002300">
    <property type="entry name" value="aa-tRNA-synth_Ia"/>
</dbReference>
<dbReference type="Proteomes" id="UP000714275">
    <property type="component" value="Unassembled WGS sequence"/>
</dbReference>
<keyword evidence="3" id="KW-0067">ATP-binding</keyword>
<dbReference type="GO" id="GO:0004822">
    <property type="term" value="F:isoleucine-tRNA ligase activity"/>
    <property type="evidence" value="ECO:0007669"/>
    <property type="project" value="InterPro"/>
</dbReference>
<comment type="caution">
    <text evidence="7">The sequence shown here is derived from an EMBL/GenBank/DDBJ whole genome shotgun (WGS) entry which is preliminary data.</text>
</comment>
<evidence type="ECO:0000256" key="2">
    <source>
        <dbReference type="ARBA" id="ARBA00022741"/>
    </source>
</evidence>
<dbReference type="InterPro" id="IPR023586">
    <property type="entry name" value="Ile-tRNA-ligase_type2"/>
</dbReference>
<dbReference type="PANTHER" id="PTHR42780">
    <property type="entry name" value="SOLEUCYL-TRNA SYNTHETASE"/>
    <property type="match status" value="1"/>
</dbReference>
<evidence type="ECO:0000313" key="7">
    <source>
        <dbReference type="EMBL" id="KAG1764478.1"/>
    </source>
</evidence>
<dbReference type="GO" id="GO:0005524">
    <property type="term" value="F:ATP binding"/>
    <property type="evidence" value="ECO:0007669"/>
    <property type="project" value="UniProtKB-KW"/>
</dbReference>
<dbReference type="InterPro" id="IPR014729">
    <property type="entry name" value="Rossmann-like_a/b/a_fold"/>
</dbReference>
<evidence type="ECO:0000259" key="6">
    <source>
        <dbReference type="Pfam" id="PF00133"/>
    </source>
</evidence>
<keyword evidence="2" id="KW-0547">Nucleotide-binding</keyword>
<evidence type="ECO:0000256" key="4">
    <source>
        <dbReference type="ARBA" id="ARBA00022917"/>
    </source>
</evidence>